<feature type="transmembrane region" description="Helical" evidence="8">
    <location>
        <begin position="48"/>
        <end position="68"/>
    </location>
</feature>
<name>A0A8C8GXA4_ONCTS</name>
<keyword evidence="5 8" id="KW-0965">Cell junction</keyword>
<evidence type="ECO:0000256" key="7">
    <source>
        <dbReference type="ARBA" id="ARBA00023136"/>
    </source>
</evidence>
<proteinExistence type="inferred from homology"/>
<dbReference type="PROSITE" id="PS01346">
    <property type="entry name" value="CLAUDIN"/>
    <property type="match status" value="1"/>
</dbReference>
<dbReference type="Ensembl" id="ENSOTST00005059447.2">
    <property type="protein sequence ID" value="ENSOTSP00005054592.1"/>
    <property type="gene ID" value="ENSOTSG00005026435.2"/>
</dbReference>
<reference evidence="9" key="2">
    <citation type="submission" date="2025-09" db="UniProtKB">
        <authorList>
            <consortium name="Ensembl"/>
        </authorList>
    </citation>
    <scope>IDENTIFICATION</scope>
</reference>
<evidence type="ECO:0000256" key="5">
    <source>
        <dbReference type="ARBA" id="ARBA00022949"/>
    </source>
</evidence>
<dbReference type="GeneTree" id="ENSGT00940000155232"/>
<sequence>MGRKVIGQHTPCLFFHQFGERRCDDIHKDTLSIQAAINYRTVAMCMEIGCLVLCVSGWILVCSTIIVLTTSNYFSNLWKDCTSDSTGVFSCNGIPSMFALNWGIHMRIFCAKIGGSEVTNASGTFDGGINYLVSGLCSMTAFSYYGNKVRAEFQDLNFRAQELVSILCVSIGCGGSNLLVVGGLICSFFAHKEGCQSRSKNKHMPVYKFPDSYMAPPSKQRYLPVSTELTEGGESIRPRPAVRLGA</sequence>
<dbReference type="AlphaFoldDB" id="A0A8C8GXA4"/>
<dbReference type="GO" id="GO:0005198">
    <property type="term" value="F:structural molecule activity"/>
    <property type="evidence" value="ECO:0007669"/>
    <property type="project" value="InterPro"/>
</dbReference>
<keyword evidence="10" id="KW-1185">Reference proteome</keyword>
<keyword evidence="4 8" id="KW-0812">Transmembrane</keyword>
<comment type="caution">
    <text evidence="8">Lacks conserved residue(s) required for the propagation of feature annotation.</text>
</comment>
<evidence type="ECO:0000256" key="1">
    <source>
        <dbReference type="ARBA" id="ARBA00008295"/>
    </source>
</evidence>
<dbReference type="PANTHER" id="PTHR12002">
    <property type="entry name" value="CLAUDIN"/>
    <property type="match status" value="1"/>
</dbReference>
<dbReference type="Gene3D" id="1.20.140.150">
    <property type="match status" value="1"/>
</dbReference>
<keyword evidence="3 8" id="KW-1003">Cell membrane</keyword>
<feature type="transmembrane region" description="Helical" evidence="8">
    <location>
        <begin position="163"/>
        <end position="190"/>
    </location>
</feature>
<dbReference type="GO" id="GO:0005923">
    <property type="term" value="C:bicellular tight junction"/>
    <property type="evidence" value="ECO:0007669"/>
    <property type="project" value="UniProtKB-SubCell"/>
</dbReference>
<comment type="function">
    <text evidence="8">Claudins function as major constituents of the tight junction complexes that regulate the permeability of epithelia.</text>
</comment>
<keyword evidence="7 8" id="KW-0472">Membrane</keyword>
<evidence type="ECO:0000256" key="4">
    <source>
        <dbReference type="ARBA" id="ARBA00022692"/>
    </source>
</evidence>
<dbReference type="InterPro" id="IPR006187">
    <property type="entry name" value="Claudin"/>
</dbReference>
<reference evidence="9" key="1">
    <citation type="submission" date="2025-08" db="UniProtKB">
        <authorList>
            <consortium name="Ensembl"/>
        </authorList>
    </citation>
    <scope>IDENTIFICATION</scope>
</reference>
<evidence type="ECO:0000256" key="6">
    <source>
        <dbReference type="ARBA" id="ARBA00022989"/>
    </source>
</evidence>
<keyword evidence="6 8" id="KW-1133">Transmembrane helix</keyword>
<comment type="similarity">
    <text evidence="1 8">Belongs to the claudin family.</text>
</comment>
<organism evidence="9 10">
    <name type="scientific">Oncorhynchus tshawytscha</name>
    <name type="common">Chinook salmon</name>
    <name type="synonym">Salmo tshawytscha</name>
    <dbReference type="NCBI Taxonomy" id="74940"/>
    <lineage>
        <taxon>Eukaryota</taxon>
        <taxon>Metazoa</taxon>
        <taxon>Chordata</taxon>
        <taxon>Craniata</taxon>
        <taxon>Vertebrata</taxon>
        <taxon>Euteleostomi</taxon>
        <taxon>Actinopterygii</taxon>
        <taxon>Neopterygii</taxon>
        <taxon>Teleostei</taxon>
        <taxon>Protacanthopterygii</taxon>
        <taxon>Salmoniformes</taxon>
        <taxon>Salmonidae</taxon>
        <taxon>Salmoninae</taxon>
        <taxon>Oncorhynchus</taxon>
    </lineage>
</organism>
<dbReference type="InterPro" id="IPR017974">
    <property type="entry name" value="Claudin_CS"/>
</dbReference>
<evidence type="ECO:0000256" key="8">
    <source>
        <dbReference type="RuleBase" id="RU060637"/>
    </source>
</evidence>
<evidence type="ECO:0000313" key="10">
    <source>
        <dbReference type="Proteomes" id="UP000694402"/>
    </source>
</evidence>
<evidence type="ECO:0000256" key="3">
    <source>
        <dbReference type="ARBA" id="ARBA00022475"/>
    </source>
</evidence>
<evidence type="ECO:0000256" key="2">
    <source>
        <dbReference type="ARBA" id="ARBA00022427"/>
    </source>
</evidence>
<accession>A0A8C8GXA4</accession>
<keyword evidence="2 8" id="KW-0796">Tight junction</keyword>
<gene>
    <name evidence="9" type="primary">CLDN10</name>
</gene>
<dbReference type="GO" id="GO:0005886">
    <property type="term" value="C:plasma membrane"/>
    <property type="evidence" value="ECO:0007669"/>
    <property type="project" value="UniProtKB-SubCell"/>
</dbReference>
<dbReference type="Proteomes" id="UP000694402">
    <property type="component" value="Unassembled WGS sequence"/>
</dbReference>
<evidence type="ECO:0000313" key="9">
    <source>
        <dbReference type="Ensembl" id="ENSOTSP00005054592.1"/>
    </source>
</evidence>
<comment type="subcellular location">
    <subcellularLocation>
        <location evidence="8">Cell junction</location>
        <location evidence="8">Tight junction</location>
    </subcellularLocation>
    <subcellularLocation>
        <location evidence="8">Cell membrane</location>
        <topology evidence="8">Multi-pass membrane protein</topology>
    </subcellularLocation>
</comment>
<protein>
    <recommendedName>
        <fullName evidence="8">Claudin</fullName>
    </recommendedName>
</protein>